<evidence type="ECO:0000256" key="1">
    <source>
        <dbReference type="SAM" id="MobiDB-lite"/>
    </source>
</evidence>
<feature type="region of interest" description="Disordered" evidence="1">
    <location>
        <begin position="128"/>
        <end position="149"/>
    </location>
</feature>
<keyword evidence="3" id="KW-1185">Reference proteome</keyword>
<feature type="compositionally biased region" description="Basic residues" evidence="1">
    <location>
        <begin position="129"/>
        <end position="149"/>
    </location>
</feature>
<feature type="region of interest" description="Disordered" evidence="1">
    <location>
        <begin position="199"/>
        <end position="227"/>
    </location>
</feature>
<dbReference type="Proteomes" id="UP000479000">
    <property type="component" value="Unassembled WGS sequence"/>
</dbReference>
<sequence length="273" mass="31832">MELDSRNICTIRQISFQQPAQKFRFVQEIVRACDEYQTAPSSCKTSIYFRELWWSQEASPYGSSGVRAGSMGCGHMHGGLRLDYKNKGPRAFGWNPRNRSEFWMSYMGNLHLPGTTTLSKLRKNEKIKIKNQSRSKSKAIIKNKSKNKSKFNNKKRYQIKNRNRIKTKNQNWNQGRCRFPAMLIDHRSSDRFDPRRVIRAEEASQSPPRRRGIGAEPSRRSRFGSAARHDRAYFVQKQRKVSLCCGKILPLEKCNTYCMQPEDIDQRGATWLN</sequence>
<proteinExistence type="predicted"/>
<dbReference type="EMBL" id="CADCXU010016420">
    <property type="protein sequence ID" value="CAB0005449.1"/>
    <property type="molecule type" value="Genomic_DNA"/>
</dbReference>
<name>A0A6H5GVX1_9HEMI</name>
<reference evidence="2 3" key="1">
    <citation type="submission" date="2020-02" db="EMBL/GenBank/DDBJ databases">
        <authorList>
            <person name="Ferguson B K."/>
        </authorList>
    </citation>
    <scope>NUCLEOTIDE SEQUENCE [LARGE SCALE GENOMIC DNA]</scope>
</reference>
<evidence type="ECO:0000313" key="2">
    <source>
        <dbReference type="EMBL" id="CAB0005449.1"/>
    </source>
</evidence>
<gene>
    <name evidence="2" type="ORF">NTEN_LOCUS10926</name>
</gene>
<dbReference type="AlphaFoldDB" id="A0A6H5GVX1"/>
<evidence type="ECO:0000313" key="3">
    <source>
        <dbReference type="Proteomes" id="UP000479000"/>
    </source>
</evidence>
<protein>
    <submittedName>
        <fullName evidence="2">Uncharacterized protein</fullName>
    </submittedName>
</protein>
<accession>A0A6H5GVX1</accession>
<feature type="non-terminal residue" evidence="2">
    <location>
        <position position="273"/>
    </location>
</feature>
<organism evidence="2 3">
    <name type="scientific">Nesidiocoris tenuis</name>
    <dbReference type="NCBI Taxonomy" id="355587"/>
    <lineage>
        <taxon>Eukaryota</taxon>
        <taxon>Metazoa</taxon>
        <taxon>Ecdysozoa</taxon>
        <taxon>Arthropoda</taxon>
        <taxon>Hexapoda</taxon>
        <taxon>Insecta</taxon>
        <taxon>Pterygota</taxon>
        <taxon>Neoptera</taxon>
        <taxon>Paraneoptera</taxon>
        <taxon>Hemiptera</taxon>
        <taxon>Heteroptera</taxon>
        <taxon>Panheteroptera</taxon>
        <taxon>Cimicomorpha</taxon>
        <taxon>Miridae</taxon>
        <taxon>Dicyphina</taxon>
        <taxon>Nesidiocoris</taxon>
    </lineage>
</organism>